<keyword evidence="3 8" id="KW-0812">Transmembrane</keyword>
<feature type="transmembrane region" description="Helical" evidence="8">
    <location>
        <begin position="369"/>
        <end position="399"/>
    </location>
</feature>
<evidence type="ECO:0000256" key="2">
    <source>
        <dbReference type="ARBA" id="ARBA00022475"/>
    </source>
</evidence>
<feature type="transmembrane region" description="Helical" evidence="8">
    <location>
        <begin position="411"/>
        <end position="435"/>
    </location>
</feature>
<feature type="transmembrane region" description="Helical" evidence="8">
    <location>
        <begin position="263"/>
        <end position="288"/>
    </location>
</feature>
<evidence type="ECO:0000313" key="10">
    <source>
        <dbReference type="Proteomes" id="UP000199671"/>
    </source>
</evidence>
<feature type="transmembrane region" description="Helical" evidence="8">
    <location>
        <begin position="480"/>
        <end position="501"/>
    </location>
</feature>
<dbReference type="GO" id="GO:0005886">
    <property type="term" value="C:plasma membrane"/>
    <property type="evidence" value="ECO:0007669"/>
    <property type="project" value="UniProtKB-SubCell"/>
</dbReference>
<dbReference type="GO" id="GO:0008360">
    <property type="term" value="P:regulation of cell shape"/>
    <property type="evidence" value="ECO:0007669"/>
    <property type="project" value="UniProtKB-KW"/>
</dbReference>
<evidence type="ECO:0000256" key="4">
    <source>
        <dbReference type="ARBA" id="ARBA00022960"/>
    </source>
</evidence>
<proteinExistence type="predicted"/>
<organism evidence="9 10">
    <name type="scientific">Actinomyces ruminicola</name>
    <dbReference type="NCBI Taxonomy" id="332524"/>
    <lineage>
        <taxon>Bacteria</taxon>
        <taxon>Bacillati</taxon>
        <taxon>Actinomycetota</taxon>
        <taxon>Actinomycetes</taxon>
        <taxon>Actinomycetales</taxon>
        <taxon>Actinomycetaceae</taxon>
        <taxon>Actinomyces</taxon>
    </lineage>
</organism>
<gene>
    <name evidence="9" type="ORF">SAMN04487766_12611</name>
</gene>
<comment type="subcellular location">
    <subcellularLocation>
        <location evidence="1">Cell membrane</location>
        <topology evidence="1">Multi-pass membrane protein</topology>
    </subcellularLocation>
</comment>
<reference evidence="9 10" key="1">
    <citation type="submission" date="2016-10" db="EMBL/GenBank/DDBJ databases">
        <authorList>
            <person name="de Groot N.N."/>
        </authorList>
    </citation>
    <scope>NUCLEOTIDE SEQUENCE [LARGE SCALE GENOMIC DNA]</scope>
    <source>
        <strain evidence="9 10">KPR-7B</strain>
    </source>
</reference>
<name>A0A1H0AIC8_9ACTO</name>
<accession>A0A1H0AIC8</accession>
<keyword evidence="5" id="KW-0573">Peptidoglycan synthesis</keyword>
<feature type="transmembrane region" description="Helical" evidence="8">
    <location>
        <begin position="48"/>
        <end position="70"/>
    </location>
</feature>
<evidence type="ECO:0000256" key="3">
    <source>
        <dbReference type="ARBA" id="ARBA00022692"/>
    </source>
</evidence>
<feature type="transmembrane region" description="Helical" evidence="8">
    <location>
        <begin position="340"/>
        <end position="363"/>
    </location>
</feature>
<dbReference type="InterPro" id="IPR004268">
    <property type="entry name" value="MurJ"/>
</dbReference>
<dbReference type="AlphaFoldDB" id="A0A1H0AIC8"/>
<keyword evidence="2" id="KW-1003">Cell membrane</keyword>
<evidence type="ECO:0000256" key="1">
    <source>
        <dbReference type="ARBA" id="ARBA00004651"/>
    </source>
</evidence>
<feature type="transmembrane region" description="Helical" evidence="8">
    <location>
        <begin position="156"/>
        <end position="177"/>
    </location>
</feature>
<keyword evidence="7 8" id="KW-0472">Membrane</keyword>
<sequence length="564" mass="56415">MTRPTAVTNVSAGSESARSGAPFGGRHAVLGAAGGVAGLTLVSRALGFLRWIVQATTVGAGTVAGAYATANQVPNVLYEVVVGGALAATVVPLLAGPVSAGRDGEVSRTTSALLALVLLVLTPLALVLALCAGPIAGWFPVSQGVDPELQRGLVAAFLRMFAAQVPLYGIGVVLTGVLQAHGRFTWPALTPVLSSLVVMATYAVYGALAAGAETASPVALQVLGWGTTAGVAALSLPLLWPAHRLGIRLRPTLRLGRGTAAKALRLGGAGVWMLVAQQVSVLAVLALARAGGSTGTVAVYQYTQAVYVLPYAVLVVPVATVVYPRLAAAFTRDGDDARRLTARSTALVTGVAVAGGGMLLAAADGAERFFSLLADVAGMGASLALLAPGLVGYALIYQVTRALYAADRARGAALAAAAGWVTVALASWAAVSLLAPHGGDGVATLKGLALGTTAGMCVAGVGLLAALACRMGVRVLAPTARILAATLPVAAAVGAACNWLSRQAGTVIGGVTVAGVGAMLTAAATLAAICAVDREIPAALRRRPARPGVDDRAAADEHEAQEWK</sequence>
<dbReference type="Proteomes" id="UP000199671">
    <property type="component" value="Unassembled WGS sequence"/>
</dbReference>
<feature type="transmembrane region" description="Helical" evidence="8">
    <location>
        <begin position="189"/>
        <end position="210"/>
    </location>
</feature>
<dbReference type="PANTHER" id="PTHR47019:SF1">
    <property type="entry name" value="LIPID II FLIPPASE MURJ"/>
    <property type="match status" value="1"/>
</dbReference>
<dbReference type="EMBL" id="FNHU01000026">
    <property type="protein sequence ID" value="SDN33249.1"/>
    <property type="molecule type" value="Genomic_DNA"/>
</dbReference>
<feature type="transmembrane region" description="Helical" evidence="8">
    <location>
        <begin position="222"/>
        <end position="242"/>
    </location>
</feature>
<dbReference type="Pfam" id="PF03023">
    <property type="entry name" value="MurJ"/>
    <property type="match status" value="1"/>
</dbReference>
<evidence type="ECO:0000313" key="9">
    <source>
        <dbReference type="EMBL" id="SDN33249.1"/>
    </source>
</evidence>
<feature type="transmembrane region" description="Helical" evidence="8">
    <location>
        <begin position="112"/>
        <end position="136"/>
    </location>
</feature>
<keyword evidence="4" id="KW-0133">Cell shape</keyword>
<feature type="transmembrane region" description="Helical" evidence="8">
    <location>
        <begin position="447"/>
        <end position="468"/>
    </location>
</feature>
<feature type="transmembrane region" description="Helical" evidence="8">
    <location>
        <begin position="507"/>
        <end position="532"/>
    </location>
</feature>
<dbReference type="PRINTS" id="PR01806">
    <property type="entry name" value="VIRFACTRMVIN"/>
</dbReference>
<evidence type="ECO:0000256" key="8">
    <source>
        <dbReference type="SAM" id="Phobius"/>
    </source>
</evidence>
<feature type="transmembrane region" description="Helical" evidence="8">
    <location>
        <begin position="76"/>
        <end position="100"/>
    </location>
</feature>
<protein>
    <submittedName>
        <fullName evidence="9">Putative peptidoglycan lipid II flippase</fullName>
    </submittedName>
</protein>
<evidence type="ECO:0000256" key="6">
    <source>
        <dbReference type="ARBA" id="ARBA00022989"/>
    </source>
</evidence>
<dbReference type="InterPro" id="IPR051050">
    <property type="entry name" value="Lipid_II_flippase_MurJ/MviN"/>
</dbReference>
<feature type="transmembrane region" description="Helical" evidence="8">
    <location>
        <begin position="308"/>
        <end position="328"/>
    </location>
</feature>
<dbReference type="GO" id="GO:0015648">
    <property type="term" value="F:lipid-linked peptidoglycan transporter activity"/>
    <property type="evidence" value="ECO:0007669"/>
    <property type="project" value="TreeGrafter"/>
</dbReference>
<dbReference type="GO" id="GO:0034204">
    <property type="term" value="P:lipid translocation"/>
    <property type="evidence" value="ECO:0007669"/>
    <property type="project" value="TreeGrafter"/>
</dbReference>
<keyword evidence="6 8" id="KW-1133">Transmembrane helix</keyword>
<evidence type="ECO:0000256" key="5">
    <source>
        <dbReference type="ARBA" id="ARBA00022984"/>
    </source>
</evidence>
<dbReference type="GO" id="GO:0009252">
    <property type="term" value="P:peptidoglycan biosynthetic process"/>
    <property type="evidence" value="ECO:0007669"/>
    <property type="project" value="UniProtKB-KW"/>
</dbReference>
<dbReference type="PANTHER" id="PTHR47019">
    <property type="entry name" value="LIPID II FLIPPASE MURJ"/>
    <property type="match status" value="1"/>
</dbReference>
<evidence type="ECO:0000256" key="7">
    <source>
        <dbReference type="ARBA" id="ARBA00023136"/>
    </source>
</evidence>